<organism evidence="1 2">
    <name type="scientific">Streptomyces lunalinharesii</name>
    <dbReference type="NCBI Taxonomy" id="333384"/>
    <lineage>
        <taxon>Bacteria</taxon>
        <taxon>Bacillati</taxon>
        <taxon>Actinomycetota</taxon>
        <taxon>Actinomycetes</taxon>
        <taxon>Kitasatosporales</taxon>
        <taxon>Streptomycetaceae</taxon>
        <taxon>Streptomyces</taxon>
    </lineage>
</organism>
<evidence type="ECO:0000313" key="1">
    <source>
        <dbReference type="EMBL" id="GAA2689532.1"/>
    </source>
</evidence>
<comment type="caution">
    <text evidence="1">The sequence shown here is derived from an EMBL/GenBank/DDBJ whole genome shotgun (WGS) entry which is preliminary data.</text>
</comment>
<gene>
    <name evidence="1" type="ORF">GCM10009864_74410</name>
</gene>
<name>A0ABN3SYS8_9ACTN</name>
<keyword evidence="2" id="KW-1185">Reference proteome</keyword>
<protein>
    <submittedName>
        <fullName evidence="1">Uncharacterized protein</fullName>
    </submittedName>
</protein>
<sequence>MTLAWVSRHLEVGEWIIKTEALRGGPDSCSCRVAVLPLEERARVSEDDAERAAAGTTAALLR</sequence>
<reference evidence="1 2" key="1">
    <citation type="journal article" date="2019" name="Int. J. Syst. Evol. Microbiol.">
        <title>The Global Catalogue of Microorganisms (GCM) 10K type strain sequencing project: providing services to taxonomists for standard genome sequencing and annotation.</title>
        <authorList>
            <consortium name="The Broad Institute Genomics Platform"/>
            <consortium name="The Broad Institute Genome Sequencing Center for Infectious Disease"/>
            <person name="Wu L."/>
            <person name="Ma J."/>
        </authorList>
    </citation>
    <scope>NUCLEOTIDE SEQUENCE [LARGE SCALE GENOMIC DNA]</scope>
    <source>
        <strain evidence="1 2">JCM 16374</strain>
    </source>
</reference>
<accession>A0ABN3SYS8</accession>
<dbReference type="Proteomes" id="UP001500994">
    <property type="component" value="Unassembled WGS sequence"/>
</dbReference>
<dbReference type="EMBL" id="BAAARK010000048">
    <property type="protein sequence ID" value="GAA2689532.1"/>
    <property type="molecule type" value="Genomic_DNA"/>
</dbReference>
<evidence type="ECO:0000313" key="2">
    <source>
        <dbReference type="Proteomes" id="UP001500994"/>
    </source>
</evidence>
<proteinExistence type="predicted"/>